<protein>
    <submittedName>
        <fullName evidence="2">Uncharacterized protein</fullName>
    </submittedName>
</protein>
<comment type="caution">
    <text evidence="2">The sequence shown here is derived from an EMBL/GenBank/DDBJ whole genome shotgun (WGS) entry which is preliminary data.</text>
</comment>
<gene>
    <name evidence="2" type="ORF">LCGC14_1435500</name>
</gene>
<feature type="transmembrane region" description="Helical" evidence="1">
    <location>
        <begin position="6"/>
        <end position="31"/>
    </location>
</feature>
<dbReference type="EMBL" id="LAZR01009721">
    <property type="protein sequence ID" value="KKM70956.1"/>
    <property type="molecule type" value="Genomic_DNA"/>
</dbReference>
<accession>A0A0F9K8H1</accession>
<evidence type="ECO:0000256" key="1">
    <source>
        <dbReference type="SAM" id="Phobius"/>
    </source>
</evidence>
<proteinExistence type="predicted"/>
<name>A0A0F9K8H1_9ZZZZ</name>
<keyword evidence="1" id="KW-1133">Transmembrane helix</keyword>
<reference evidence="2" key="1">
    <citation type="journal article" date="2015" name="Nature">
        <title>Complex archaea that bridge the gap between prokaryotes and eukaryotes.</title>
        <authorList>
            <person name="Spang A."/>
            <person name="Saw J.H."/>
            <person name="Jorgensen S.L."/>
            <person name="Zaremba-Niedzwiedzka K."/>
            <person name="Martijn J."/>
            <person name="Lind A.E."/>
            <person name="van Eijk R."/>
            <person name="Schleper C."/>
            <person name="Guy L."/>
            <person name="Ettema T.J."/>
        </authorList>
    </citation>
    <scope>NUCLEOTIDE SEQUENCE</scope>
</reference>
<evidence type="ECO:0000313" key="2">
    <source>
        <dbReference type="EMBL" id="KKM70956.1"/>
    </source>
</evidence>
<keyword evidence="1" id="KW-0472">Membrane</keyword>
<organism evidence="2">
    <name type="scientific">marine sediment metagenome</name>
    <dbReference type="NCBI Taxonomy" id="412755"/>
    <lineage>
        <taxon>unclassified sequences</taxon>
        <taxon>metagenomes</taxon>
        <taxon>ecological metagenomes</taxon>
    </lineage>
</organism>
<keyword evidence="1" id="KW-0812">Transmembrane</keyword>
<dbReference type="AlphaFoldDB" id="A0A0F9K8H1"/>
<sequence length="36" mass="3945">MTIDVAYVPIIAAFCFGVLVGMAVVFVWVAVNRRDT</sequence>